<dbReference type="AlphaFoldDB" id="A0A178IEY7"/>
<dbReference type="Proteomes" id="UP000078486">
    <property type="component" value="Unassembled WGS sequence"/>
</dbReference>
<evidence type="ECO:0008006" key="6">
    <source>
        <dbReference type="Google" id="ProtNLM"/>
    </source>
</evidence>
<dbReference type="STRING" id="1184151.AW736_16655"/>
<gene>
    <name evidence="4" type="ORF">AW736_16655</name>
</gene>
<dbReference type="PANTHER" id="PTHR11092">
    <property type="entry name" value="SUGAR NUCLEOTIDE EPIMERASE RELATED"/>
    <property type="match status" value="1"/>
</dbReference>
<dbReference type="InterPro" id="IPR001509">
    <property type="entry name" value="Epimerase_deHydtase"/>
</dbReference>
<evidence type="ECO:0000259" key="3">
    <source>
        <dbReference type="Pfam" id="PF08338"/>
    </source>
</evidence>
<evidence type="ECO:0000259" key="2">
    <source>
        <dbReference type="Pfam" id="PF01370"/>
    </source>
</evidence>
<keyword evidence="5" id="KW-1185">Reference proteome</keyword>
<dbReference type="PANTHER" id="PTHR11092:SF0">
    <property type="entry name" value="EPIMERASE FAMILY PROTEIN SDR39U1"/>
    <property type="match status" value="1"/>
</dbReference>
<reference evidence="4 5" key="1">
    <citation type="submission" date="2016-01" db="EMBL/GenBank/DDBJ databases">
        <title>High potential of lignocellulose degradation of a new Verrucomicrobia species.</title>
        <authorList>
            <person name="Wang Y."/>
            <person name="Shi Y."/>
            <person name="Qiu Z."/>
            <person name="Liu S."/>
            <person name="Yang H."/>
        </authorList>
    </citation>
    <scope>NUCLEOTIDE SEQUENCE [LARGE SCALE GENOMIC DNA]</scope>
    <source>
        <strain evidence="4 5">TSB47</strain>
    </source>
</reference>
<comment type="caution">
    <text evidence="4">The sequence shown here is derived from an EMBL/GenBank/DDBJ whole genome shotgun (WGS) entry which is preliminary data.</text>
</comment>
<protein>
    <recommendedName>
        <fullName evidence="6">Epimerase</fullName>
    </recommendedName>
</protein>
<dbReference type="NCBIfam" id="TIGR01777">
    <property type="entry name" value="yfcH"/>
    <property type="match status" value="1"/>
</dbReference>
<dbReference type="Pfam" id="PF01370">
    <property type="entry name" value="Epimerase"/>
    <property type="match status" value="1"/>
</dbReference>
<evidence type="ECO:0000256" key="1">
    <source>
        <dbReference type="ARBA" id="ARBA00009353"/>
    </source>
</evidence>
<feature type="domain" description="DUF1731" evidence="3">
    <location>
        <begin position="248"/>
        <end position="296"/>
    </location>
</feature>
<evidence type="ECO:0000313" key="5">
    <source>
        <dbReference type="Proteomes" id="UP000078486"/>
    </source>
</evidence>
<accession>A0A178IEY7</accession>
<proteinExistence type="inferred from homology"/>
<evidence type="ECO:0000313" key="4">
    <source>
        <dbReference type="EMBL" id="OAM88574.1"/>
    </source>
</evidence>
<dbReference type="InterPro" id="IPR010099">
    <property type="entry name" value="SDR39U1"/>
</dbReference>
<dbReference type="InterPro" id="IPR036291">
    <property type="entry name" value="NAD(P)-bd_dom_sf"/>
</dbReference>
<name>A0A178IEY7_9BACT</name>
<dbReference type="EMBL" id="LRRQ01000127">
    <property type="protein sequence ID" value="OAM88574.1"/>
    <property type="molecule type" value="Genomic_DNA"/>
</dbReference>
<sequence>MKFAVAGASGLVGRALAVFLRTQGHEVLRLVRREAAAGDELFWDPAKGALDAAALRGADVIVNLAGEDIAEGRWTASRRDAIRGSRVHATRTLVAAVEKMKHRPHLLVNASASGFYGARGDTVLDEAGPRGDGFLAEVCEAWEREALAARELGLRVALMRFGMVLSPEGGVLARLLPAFRGGRGGRLGDGRQWVSWALADDAVGAIYHAVLSQACEGPVNAASPNPVTGAEFAATLARVLGKAAWLNAPAWALRLKFGAAFADGLLLASQRLMPERLLDSGFIFRHARLEAALRHVLGK</sequence>
<dbReference type="Pfam" id="PF08338">
    <property type="entry name" value="DUF1731"/>
    <property type="match status" value="1"/>
</dbReference>
<dbReference type="InterPro" id="IPR013549">
    <property type="entry name" value="DUF1731"/>
</dbReference>
<dbReference type="SUPFAM" id="SSF51735">
    <property type="entry name" value="NAD(P)-binding Rossmann-fold domains"/>
    <property type="match status" value="1"/>
</dbReference>
<comment type="similarity">
    <text evidence="1">Belongs to the NAD(P)-dependent epimerase/dehydratase family. SDR39U1 subfamily.</text>
</comment>
<feature type="domain" description="NAD-dependent epimerase/dehydratase" evidence="2">
    <location>
        <begin position="5"/>
        <end position="212"/>
    </location>
</feature>
<dbReference type="Gene3D" id="3.40.50.720">
    <property type="entry name" value="NAD(P)-binding Rossmann-like Domain"/>
    <property type="match status" value="1"/>
</dbReference>
<dbReference type="OrthoDB" id="9801773at2"/>
<organism evidence="4 5">
    <name type="scientific">Termitidicoccus mucosus</name>
    <dbReference type="NCBI Taxonomy" id="1184151"/>
    <lineage>
        <taxon>Bacteria</taxon>
        <taxon>Pseudomonadati</taxon>
        <taxon>Verrucomicrobiota</taxon>
        <taxon>Opitutia</taxon>
        <taxon>Opitutales</taxon>
        <taxon>Opitutaceae</taxon>
        <taxon>Termitidicoccus</taxon>
    </lineage>
</organism>